<sequence>MGDNDLGERYRRYIGLCNARRFAELREFVAPEVIASETARGVDEYIAGIEAVVTGFPDYHWDLRHLLVDGTWLAARLLGTGTHTGPFRGLAATGRAVRVQELAMYRTHTGMITRCWGDLGSTLRDELVSGTAR</sequence>
<proteinExistence type="predicted"/>
<organism evidence="1 2">
    <name type="scientific">Nocardia caishijiensis</name>
    <dbReference type="NCBI Taxonomy" id="184756"/>
    <lineage>
        <taxon>Bacteria</taxon>
        <taxon>Bacillati</taxon>
        <taxon>Actinomycetota</taxon>
        <taxon>Actinomycetes</taxon>
        <taxon>Mycobacteriales</taxon>
        <taxon>Nocardiaceae</taxon>
        <taxon>Nocardia</taxon>
    </lineage>
</organism>
<evidence type="ECO:0000313" key="1">
    <source>
        <dbReference type="EMBL" id="KAF0845309.1"/>
    </source>
</evidence>
<dbReference type="InterPro" id="IPR009959">
    <property type="entry name" value="Cyclase_SnoaL-like"/>
</dbReference>
<gene>
    <name evidence="1" type="ORF">FNL39_108117</name>
</gene>
<protein>
    <submittedName>
        <fullName evidence="1">Ester cyclase</fullName>
    </submittedName>
</protein>
<dbReference type="Proteomes" id="UP000798951">
    <property type="component" value="Unassembled WGS sequence"/>
</dbReference>
<keyword evidence="2" id="KW-1185">Reference proteome</keyword>
<dbReference type="Gene3D" id="3.10.450.50">
    <property type="match status" value="1"/>
</dbReference>
<dbReference type="Pfam" id="PF07366">
    <property type="entry name" value="SnoaL"/>
    <property type="match status" value="1"/>
</dbReference>
<dbReference type="InterPro" id="IPR032710">
    <property type="entry name" value="NTF2-like_dom_sf"/>
</dbReference>
<comment type="caution">
    <text evidence="1">The sequence shown here is derived from an EMBL/GenBank/DDBJ whole genome shotgun (WGS) entry which is preliminary data.</text>
</comment>
<dbReference type="SUPFAM" id="SSF54427">
    <property type="entry name" value="NTF2-like"/>
    <property type="match status" value="1"/>
</dbReference>
<reference evidence="1 2" key="1">
    <citation type="submission" date="2019-07" db="EMBL/GenBank/DDBJ databases">
        <title>Genomic Encyclopedia of Type Strains, Phase IV (KMG-IV): sequencing the most valuable type-strain genomes for metagenomic binning, comparative biology and taxonomic classification.</title>
        <authorList>
            <person name="Goeker M."/>
        </authorList>
    </citation>
    <scope>NUCLEOTIDE SEQUENCE [LARGE SCALE GENOMIC DNA]</scope>
    <source>
        <strain evidence="1 2">DSM 44831</strain>
    </source>
</reference>
<name>A0ABQ6YHP5_9NOCA</name>
<dbReference type="EMBL" id="VMSD01000008">
    <property type="protein sequence ID" value="KAF0845309.1"/>
    <property type="molecule type" value="Genomic_DNA"/>
</dbReference>
<dbReference type="RefSeq" id="WP_067986544.1">
    <property type="nucleotide sequence ID" value="NZ_VMSD01000008.1"/>
</dbReference>
<evidence type="ECO:0000313" key="2">
    <source>
        <dbReference type="Proteomes" id="UP000798951"/>
    </source>
</evidence>
<accession>A0ABQ6YHP5</accession>